<dbReference type="EMBL" id="JACRUO010000002">
    <property type="protein sequence ID" value="MBD3690011.1"/>
    <property type="molecule type" value="Genomic_DNA"/>
</dbReference>
<dbReference type="Proteomes" id="UP000627538">
    <property type="component" value="Unassembled WGS sequence"/>
</dbReference>
<evidence type="ECO:0000313" key="1">
    <source>
        <dbReference type="EMBL" id="MBD3690011.1"/>
    </source>
</evidence>
<dbReference type="Pfam" id="PF11228">
    <property type="entry name" value="DUF3027"/>
    <property type="match status" value="1"/>
</dbReference>
<sequence>MPKTSESSAPERAKVDRILGDAVDQARAALAPIAHDDEIGAHLGAVETERRLVCHTFDCLKKGYRGWRWMTTLARSPRSRKATVCEIGLVPGPDALLAPEWVPWEERLEPGDIGRGDTLPYRADDARLDHSYEDADAEELDERTVEEMGLGRPRILSSRGRREAADRWYASECGPARGANNRRKLPEHTCADCGFMVKLSGSLRRAFGVCANEWSPDDGRVVSLDHTCGAHSETDIAQQPSPWEPEPPRVNELDIEVVAPGRSG</sequence>
<dbReference type="InterPro" id="IPR021391">
    <property type="entry name" value="DUF3027"/>
</dbReference>
<dbReference type="RefSeq" id="WP_191072118.1">
    <property type="nucleotide sequence ID" value="NZ_JACRUO010000002.1"/>
</dbReference>
<keyword evidence="2" id="KW-1185">Reference proteome</keyword>
<protein>
    <submittedName>
        <fullName evidence="1">DUF3027 domain-containing protein</fullName>
    </submittedName>
</protein>
<proteinExistence type="predicted"/>
<organism evidence="1 2">
    <name type="scientific">Nanchangia anserum</name>
    <dbReference type="NCBI Taxonomy" id="2692125"/>
    <lineage>
        <taxon>Bacteria</taxon>
        <taxon>Bacillati</taxon>
        <taxon>Actinomycetota</taxon>
        <taxon>Actinomycetes</taxon>
        <taxon>Actinomycetales</taxon>
        <taxon>Actinomycetaceae</taxon>
        <taxon>Nanchangia</taxon>
    </lineage>
</organism>
<gene>
    <name evidence="1" type="ORF">H8R10_07215</name>
</gene>
<reference evidence="1 2" key="1">
    <citation type="submission" date="2020-08" db="EMBL/GenBank/DDBJ databases">
        <title>Winkia gen. nov., sp. nov., isolated from faeces of the Anser albifrons in China.</title>
        <authorList>
            <person name="Liu Q."/>
        </authorList>
    </citation>
    <scope>NUCLEOTIDE SEQUENCE [LARGE SCALE GENOMIC DNA]</scope>
    <source>
        <strain evidence="1 2">C62</strain>
    </source>
</reference>
<dbReference type="AlphaFoldDB" id="A0A8I0GDJ6"/>
<evidence type="ECO:0000313" key="2">
    <source>
        <dbReference type="Proteomes" id="UP000627538"/>
    </source>
</evidence>
<accession>A0A8I0GDJ6</accession>
<name>A0A8I0GDJ6_9ACTO</name>
<comment type="caution">
    <text evidence="1">The sequence shown here is derived from an EMBL/GenBank/DDBJ whole genome shotgun (WGS) entry which is preliminary data.</text>
</comment>